<evidence type="ECO:0000313" key="2">
    <source>
        <dbReference type="EMBL" id="GLB43721.1"/>
    </source>
</evidence>
<dbReference type="Proteomes" id="UP001063166">
    <property type="component" value="Unassembled WGS sequence"/>
</dbReference>
<dbReference type="AlphaFoldDB" id="A0A9P3UV27"/>
<proteinExistence type="predicted"/>
<sequence>MRSKYKTQCLDTDLNLSTICATGCRYCAALLLESRPRCDTTTLPDSGDQPSRRRLFVVPSSISRSGA</sequence>
<dbReference type="EMBL" id="BRPK01000014">
    <property type="protein sequence ID" value="GLB43721.1"/>
    <property type="molecule type" value="Genomic_DNA"/>
</dbReference>
<keyword evidence="3" id="KW-1185">Reference proteome</keyword>
<feature type="region of interest" description="Disordered" evidence="1">
    <location>
        <begin position="40"/>
        <end position="67"/>
    </location>
</feature>
<accession>A0A9P3UV27</accession>
<protein>
    <submittedName>
        <fullName evidence="2">Uncharacterized protein</fullName>
    </submittedName>
</protein>
<gene>
    <name evidence="2" type="ORF">LshimejAT787_1402330</name>
</gene>
<name>A0A9P3UV27_LYOSH</name>
<reference evidence="2" key="1">
    <citation type="submission" date="2022-07" db="EMBL/GenBank/DDBJ databases">
        <title>The genome of Lyophyllum shimeji provides insight into the initial evolution of ectomycorrhizal fungal genome.</title>
        <authorList>
            <person name="Kobayashi Y."/>
            <person name="Shibata T."/>
            <person name="Hirakawa H."/>
            <person name="Shigenobu S."/>
            <person name="Nishiyama T."/>
            <person name="Yamada A."/>
            <person name="Hasebe M."/>
            <person name="Kawaguchi M."/>
        </authorList>
    </citation>
    <scope>NUCLEOTIDE SEQUENCE</scope>
    <source>
        <strain evidence="2">AT787</strain>
    </source>
</reference>
<evidence type="ECO:0000313" key="3">
    <source>
        <dbReference type="Proteomes" id="UP001063166"/>
    </source>
</evidence>
<comment type="caution">
    <text evidence="2">The sequence shown here is derived from an EMBL/GenBank/DDBJ whole genome shotgun (WGS) entry which is preliminary data.</text>
</comment>
<evidence type="ECO:0000256" key="1">
    <source>
        <dbReference type="SAM" id="MobiDB-lite"/>
    </source>
</evidence>
<organism evidence="2 3">
    <name type="scientific">Lyophyllum shimeji</name>
    <name type="common">Hon-shimeji</name>
    <name type="synonym">Tricholoma shimeji</name>
    <dbReference type="NCBI Taxonomy" id="47721"/>
    <lineage>
        <taxon>Eukaryota</taxon>
        <taxon>Fungi</taxon>
        <taxon>Dikarya</taxon>
        <taxon>Basidiomycota</taxon>
        <taxon>Agaricomycotina</taxon>
        <taxon>Agaricomycetes</taxon>
        <taxon>Agaricomycetidae</taxon>
        <taxon>Agaricales</taxon>
        <taxon>Tricholomatineae</taxon>
        <taxon>Lyophyllaceae</taxon>
        <taxon>Lyophyllum</taxon>
    </lineage>
</organism>